<gene>
    <name evidence="3" type="ORF">BIN_B_01310</name>
</gene>
<dbReference type="EMBL" id="LR589261">
    <property type="protein sequence ID" value="VTO98230.1"/>
    <property type="molecule type" value="Genomic_DNA"/>
</dbReference>
<dbReference type="AlphaFoldDB" id="A0A653EMZ4"/>
<dbReference type="SUPFAM" id="SSF140459">
    <property type="entry name" value="PE/PPE dimer-like"/>
    <property type="match status" value="1"/>
</dbReference>
<evidence type="ECO:0000313" key="3">
    <source>
        <dbReference type="EMBL" id="VTO98230.1"/>
    </source>
</evidence>
<sequence>MSHVLTAPEMVATAATDVAGIRSAISMANAAAAAPVSGVLAAAGDEVSTAIARLFSAYGLEYQAVMEQAAAFHADFTAALAAAASAYAEAEAAGAALLSRASNGLGAVNAPIRTLLGSTPAGTGSSGALASMMKLAAVDPLTALIMGGTDNPLPDPAYVTAINNAYIQPRFPGAVPQGLFTPEQFWPITGTLTFGQSVAQGVTLLNSEIDHQINTLGNSVVVFGYSQSAAIATNEINALMAAGAPYTGQLSFVLASNPNNPDGGILARFPGFYIPFLDVPFTGATPPNSPYPTSMYTIQYEGVANAPQYPLHVLSDVNAVMGYFYLHDTYQHLTAAQVGGALPLPTSPGYTGNTQYYMLLTQNLPLVQPIRDIPYLGPPLADLIQPDLRVLVDLGYGNIGVGADYANVPTPARLVQLIDPFSVGFNLAKGAVQGPQAALVDIGLLPSSYLPDTYPYVPSLNPGLSVSFGQPSVTGLSVLSCTLGSILHLIPPVNP</sequence>
<dbReference type="InterPro" id="IPR038332">
    <property type="entry name" value="PPE_sf"/>
</dbReference>
<proteinExistence type="predicted"/>
<dbReference type="Gene3D" id="3.40.50.1820">
    <property type="entry name" value="alpha/beta hydrolase"/>
    <property type="match status" value="1"/>
</dbReference>
<evidence type="ECO:0000259" key="1">
    <source>
        <dbReference type="Pfam" id="PF00934"/>
    </source>
</evidence>
<feature type="domain" description="PE-PPE" evidence="2">
    <location>
        <begin position="172"/>
        <end position="396"/>
    </location>
</feature>
<feature type="domain" description="PE" evidence="1">
    <location>
        <begin position="4"/>
        <end position="93"/>
    </location>
</feature>
<dbReference type="InterPro" id="IPR013228">
    <property type="entry name" value="PE-PPE_C"/>
</dbReference>
<reference evidence="3" key="1">
    <citation type="submission" date="2019-05" db="EMBL/GenBank/DDBJ databases">
        <authorList>
            <person name="Naeem R."/>
            <person name="Antony C."/>
            <person name="Guan Q."/>
        </authorList>
    </citation>
    <scope>NUCLEOTIDE SEQUENCE</scope>
    <source>
        <strain evidence="3">3</strain>
    </source>
</reference>
<dbReference type="InterPro" id="IPR000084">
    <property type="entry name" value="PE-PGRS_N"/>
</dbReference>
<dbReference type="Pfam" id="PF00934">
    <property type="entry name" value="PE"/>
    <property type="match status" value="1"/>
</dbReference>
<organism evidence="3">
    <name type="scientific">Mycobacterium kansasii</name>
    <dbReference type="NCBI Taxonomy" id="1768"/>
    <lineage>
        <taxon>Bacteria</taxon>
        <taxon>Bacillati</taxon>
        <taxon>Actinomycetota</taxon>
        <taxon>Actinomycetes</taxon>
        <taxon>Mycobacteriales</taxon>
        <taxon>Mycobacteriaceae</taxon>
        <taxon>Mycobacterium</taxon>
    </lineage>
</organism>
<dbReference type="Gene3D" id="1.10.287.850">
    <property type="entry name" value="HP0062-like domain"/>
    <property type="match status" value="1"/>
</dbReference>
<protein>
    <submittedName>
        <fullName evidence="3">Putative PPE family protein PPE42</fullName>
    </submittedName>
</protein>
<dbReference type="RefSeq" id="WP_023369542.1">
    <property type="nucleotide sequence ID" value="NZ_BLYZ01000003.1"/>
</dbReference>
<evidence type="ECO:0000259" key="2">
    <source>
        <dbReference type="Pfam" id="PF08237"/>
    </source>
</evidence>
<dbReference type="Pfam" id="PF08237">
    <property type="entry name" value="PE-PPE"/>
    <property type="match status" value="1"/>
</dbReference>
<accession>A0A653EMZ4</accession>
<dbReference type="SUPFAM" id="SSF53474">
    <property type="entry name" value="alpha/beta-Hydrolases"/>
    <property type="match status" value="1"/>
</dbReference>
<dbReference type="InterPro" id="IPR029058">
    <property type="entry name" value="AB_hydrolase_fold"/>
</dbReference>
<name>A0A653EMZ4_MYCKA</name>
<dbReference type="GeneID" id="29699199"/>